<sequence>MMRNTSKKLSAQKIPKKPKQPKKAVNLIQIDRLSVRSASQPHILGAKILLI</sequence>
<feature type="region of interest" description="Disordered" evidence="1">
    <location>
        <begin position="1"/>
        <end position="23"/>
    </location>
</feature>
<reference evidence="3" key="1">
    <citation type="journal article" date="2012" name="Stand. Genomic Sci.">
        <title>Genome sequence of strain HIMB624, a cultured representative from the OM43 clade of marine Betaproteobacteria.</title>
        <authorList>
            <person name="Huggett M.J."/>
            <person name="Hayakawa D.H."/>
            <person name="Rappe M.S."/>
        </authorList>
    </citation>
    <scope>NUCLEOTIDE SEQUENCE [LARGE SCALE GENOMIC DNA]</scope>
    <source>
        <strain evidence="3">KB13</strain>
    </source>
</reference>
<organism evidence="2 3">
    <name type="scientific">beta proteobacterium KB13</name>
    <dbReference type="NCBI Taxonomy" id="314607"/>
    <lineage>
        <taxon>Bacteria</taxon>
        <taxon>Pseudomonadati</taxon>
        <taxon>Pseudomonadota</taxon>
        <taxon>Betaproteobacteria</taxon>
        <taxon>Nitrosomonadales</taxon>
        <taxon>OM43 clade</taxon>
    </lineage>
</organism>
<accession>B6BUT2</accession>
<name>B6BUT2_9PROT</name>
<evidence type="ECO:0000256" key="1">
    <source>
        <dbReference type="SAM" id="MobiDB-lite"/>
    </source>
</evidence>
<evidence type="ECO:0000313" key="3">
    <source>
        <dbReference type="Proteomes" id="UP000004188"/>
    </source>
</evidence>
<evidence type="ECO:0000313" key="2">
    <source>
        <dbReference type="EMBL" id="EDZ64743.1"/>
    </source>
</evidence>
<proteinExistence type="predicted"/>
<dbReference type="Proteomes" id="UP000004188">
    <property type="component" value="Unassembled WGS sequence"/>
</dbReference>
<dbReference type="AlphaFoldDB" id="B6BUT2"/>
<dbReference type="EMBL" id="DS995299">
    <property type="protein sequence ID" value="EDZ64743.1"/>
    <property type="molecule type" value="Genomic_DNA"/>
</dbReference>
<protein>
    <submittedName>
        <fullName evidence="2">Uncharacterized protein</fullName>
    </submittedName>
</protein>
<dbReference type="HOGENOM" id="CLU_3096050_0_0_4"/>
<keyword evidence="3" id="KW-1185">Reference proteome</keyword>
<gene>
    <name evidence="2" type="ORF">KB13_875</name>
</gene>